<evidence type="ECO:0000256" key="4">
    <source>
        <dbReference type="ARBA" id="ARBA00022840"/>
    </source>
</evidence>
<dbReference type="InterPro" id="IPR000212">
    <property type="entry name" value="DNA_helicase_UvrD/REP"/>
</dbReference>
<dbReference type="Pfam" id="PF13538">
    <property type="entry name" value="UvrD_C_2"/>
    <property type="match status" value="1"/>
</dbReference>
<evidence type="ECO:0000256" key="1">
    <source>
        <dbReference type="ARBA" id="ARBA00022741"/>
    </source>
</evidence>
<protein>
    <submittedName>
        <fullName evidence="7">ATP-dependent DNA helicase</fullName>
    </submittedName>
</protein>
<evidence type="ECO:0000256" key="5">
    <source>
        <dbReference type="PROSITE-ProRule" id="PRU00560"/>
    </source>
</evidence>
<reference evidence="7 8" key="1">
    <citation type="submission" date="2022-03" db="EMBL/GenBank/DDBJ databases">
        <title>Complete genome sequence of Enterococcus innesii DB-1.</title>
        <authorList>
            <person name="Fukuda D."/>
            <person name="Nolasco-Hipolito C."/>
        </authorList>
    </citation>
    <scope>NUCLEOTIDE SEQUENCE [LARGE SCALE GENOMIC DNA]</scope>
    <source>
        <strain evidence="7 8">DB-1</strain>
    </source>
</reference>
<proteinExistence type="predicted"/>
<keyword evidence="2 5" id="KW-0378">Hydrolase</keyword>
<keyword evidence="1 5" id="KW-0547">Nucleotide-binding</keyword>
<dbReference type="GeneID" id="83456187"/>
<dbReference type="GO" id="GO:0004386">
    <property type="term" value="F:helicase activity"/>
    <property type="evidence" value="ECO:0007669"/>
    <property type="project" value="UniProtKB-KW"/>
</dbReference>
<keyword evidence="8" id="KW-1185">Reference proteome</keyword>
<keyword evidence="4 5" id="KW-0067">ATP-binding</keyword>
<dbReference type="RefSeq" id="WP_244352229.1">
    <property type="nucleotide sequence ID" value="NZ_AP025635.1"/>
</dbReference>
<dbReference type="EMBL" id="AP025635">
    <property type="protein sequence ID" value="BDG66619.1"/>
    <property type="molecule type" value="Genomic_DNA"/>
</dbReference>
<organism evidence="7 8">
    <name type="scientific">Enterococcus innesii</name>
    <dbReference type="NCBI Taxonomy" id="2839759"/>
    <lineage>
        <taxon>Bacteria</taxon>
        <taxon>Bacillati</taxon>
        <taxon>Bacillota</taxon>
        <taxon>Bacilli</taxon>
        <taxon>Lactobacillales</taxon>
        <taxon>Enterococcaceae</taxon>
        <taxon>Enterococcus</taxon>
    </lineage>
</organism>
<evidence type="ECO:0000313" key="7">
    <source>
        <dbReference type="EMBL" id="BDG66619.1"/>
    </source>
</evidence>
<sequence>MLNTKENEHLKEVITKIEKKIKQIDGTVNANEQAYKDIKKYTVDYKNELDKYEVYNHQQNLSFIDKRNNFETNISKKLAYLKGAPYFSKIKFQFEDDEDVENFYIGRYGFADEFGQQLIYDWRAPISSLYYDFSLGSAYYESLGKRFHGYLKGKRQFEIENGALRVVVDTDDTVNDEFLMNELSKNTSSEMKTIIHTIQKEQNEVIRDVKAKNLIIQGVAGSGKTSIALHRIAYLLYQKREELQASDVLILSPNDVFSSYISTVLPELGEDELNQLEITQLVQPMVEEKLKVTDKQDEIDQMIEKPMSKEAKTFLYKRSEKFFLSLKNHIQQLNNRLFSEDIIVDHHYTFSKKELEKVNITLSESALFVRTKQLARQLSKIVPENDQNHISEAIEKELLSRLQITTSLNEYVNFLTSEKIPFNQNKNKIDYADLFPYLYFKMNIEGILPNRQIKHIVIDEMQDYSLLHFYVLDRLFPCQKTICGDVNQDLLTSEMNFLERLQTVVSNNRVVTFNTSYRSSYEIIKFAKQFTANNALTPIERHNKEVELNYIDHQQEKQEKLTKIIERFESSAHKTCGIICQTWDEVAKIEKSLSSYEVTRFGKQSTAMTEGIIVTTPQYAKGLEFDQVILTDIRKEQLSSKSNLLYTSCSRALHELTLFILNDGGETDGNI</sequence>
<accession>A0ABN6NK45</accession>
<keyword evidence="3 5" id="KW-0347">Helicase</keyword>
<dbReference type="PANTHER" id="PTHR11070:SF17">
    <property type="entry name" value="DNA HELICASE IV"/>
    <property type="match status" value="1"/>
</dbReference>
<evidence type="ECO:0000256" key="2">
    <source>
        <dbReference type="ARBA" id="ARBA00022801"/>
    </source>
</evidence>
<dbReference type="PROSITE" id="PS51198">
    <property type="entry name" value="UVRD_HELICASE_ATP_BIND"/>
    <property type="match status" value="1"/>
</dbReference>
<dbReference type="InterPro" id="IPR027785">
    <property type="entry name" value="UvrD-like_helicase_C"/>
</dbReference>
<dbReference type="InterPro" id="IPR014016">
    <property type="entry name" value="UvrD-like_ATP-bd"/>
</dbReference>
<dbReference type="Proteomes" id="UP000831692">
    <property type="component" value="Chromosome"/>
</dbReference>
<name>A0ABN6NK45_9ENTE</name>
<feature type="binding site" evidence="5">
    <location>
        <begin position="218"/>
        <end position="225"/>
    </location>
    <ligand>
        <name>ATP</name>
        <dbReference type="ChEBI" id="CHEBI:30616"/>
    </ligand>
</feature>
<dbReference type="Gene3D" id="3.40.50.300">
    <property type="entry name" value="P-loop containing nucleotide triphosphate hydrolases"/>
    <property type="match status" value="2"/>
</dbReference>
<evidence type="ECO:0000256" key="3">
    <source>
        <dbReference type="ARBA" id="ARBA00022806"/>
    </source>
</evidence>
<gene>
    <name evidence="7" type="ORF">ENLAB_01830</name>
</gene>
<dbReference type="PANTHER" id="PTHR11070">
    <property type="entry name" value="UVRD / RECB / PCRA DNA HELICASE FAMILY MEMBER"/>
    <property type="match status" value="1"/>
</dbReference>
<feature type="domain" description="UvrD-like helicase ATP-binding" evidence="6">
    <location>
        <begin position="197"/>
        <end position="520"/>
    </location>
</feature>
<dbReference type="SUPFAM" id="SSF52540">
    <property type="entry name" value="P-loop containing nucleoside triphosphate hydrolases"/>
    <property type="match status" value="1"/>
</dbReference>
<evidence type="ECO:0000259" key="6">
    <source>
        <dbReference type="PROSITE" id="PS51198"/>
    </source>
</evidence>
<dbReference type="InterPro" id="IPR027417">
    <property type="entry name" value="P-loop_NTPase"/>
</dbReference>
<evidence type="ECO:0000313" key="8">
    <source>
        <dbReference type="Proteomes" id="UP000831692"/>
    </source>
</evidence>
<dbReference type="Pfam" id="PF00580">
    <property type="entry name" value="UvrD-helicase"/>
    <property type="match status" value="1"/>
</dbReference>